<dbReference type="InterPro" id="IPR000182">
    <property type="entry name" value="GNAT_dom"/>
</dbReference>
<evidence type="ECO:0000256" key="1">
    <source>
        <dbReference type="ARBA" id="ARBA00022679"/>
    </source>
</evidence>
<dbReference type="RefSeq" id="WP_337906563.1">
    <property type="nucleotide sequence ID" value="NZ_BAAAVN010000002.1"/>
</dbReference>
<proteinExistence type="inferred from homology"/>
<evidence type="ECO:0000313" key="5">
    <source>
        <dbReference type="EMBL" id="MBB5982650.1"/>
    </source>
</evidence>
<sequence length="181" mass="20357">MKTVGVGWWTVGMVTLESWSEQDFGLLERCNTPEMTAHLGGPETPEKVRDRHRKYAENAFTGQMFVIVTEDGERAGLIGYWEHADDPEHTETVWETGWAVLPEFQGRGLAALAVQAVAEVARAAGSYRTLHAYPGVTNAASNALCRKAGFSLVRERDFEYPKGHWMRCNDWSLDLRRPCGR</sequence>
<dbReference type="EMBL" id="JACHNF010000001">
    <property type="protein sequence ID" value="MBB5982650.1"/>
    <property type="molecule type" value="Genomic_DNA"/>
</dbReference>
<reference evidence="5 6" key="1">
    <citation type="submission" date="2020-08" db="EMBL/GenBank/DDBJ databases">
        <title>Sequencing the genomes of 1000 actinobacteria strains.</title>
        <authorList>
            <person name="Klenk H.-P."/>
        </authorList>
    </citation>
    <scope>NUCLEOTIDE SEQUENCE [LARGE SCALE GENOMIC DNA]</scope>
    <source>
        <strain evidence="5 6">DSM 17294</strain>
    </source>
</reference>
<dbReference type="Pfam" id="PF13302">
    <property type="entry name" value="Acetyltransf_3"/>
    <property type="match status" value="1"/>
</dbReference>
<gene>
    <name evidence="5" type="ORF">HDA44_005991</name>
</gene>
<dbReference type="InterPro" id="IPR051531">
    <property type="entry name" value="N-acetyltransferase"/>
</dbReference>
<dbReference type="PANTHER" id="PTHR43792">
    <property type="entry name" value="GNAT FAMILY, PUTATIVE (AFU_ORTHOLOGUE AFUA_3G00765)-RELATED-RELATED"/>
    <property type="match status" value="1"/>
</dbReference>
<dbReference type="CDD" id="cd04301">
    <property type="entry name" value="NAT_SF"/>
    <property type="match status" value="1"/>
</dbReference>
<organism evidence="5 6">
    <name type="scientific">Kribbella solani</name>
    <dbReference type="NCBI Taxonomy" id="236067"/>
    <lineage>
        <taxon>Bacteria</taxon>
        <taxon>Bacillati</taxon>
        <taxon>Actinomycetota</taxon>
        <taxon>Actinomycetes</taxon>
        <taxon>Propionibacteriales</taxon>
        <taxon>Kribbellaceae</taxon>
        <taxon>Kribbella</taxon>
    </lineage>
</organism>
<comment type="similarity">
    <text evidence="3">Belongs to the acetyltransferase family. RimJ subfamily.</text>
</comment>
<dbReference type="PROSITE" id="PS51186">
    <property type="entry name" value="GNAT"/>
    <property type="match status" value="1"/>
</dbReference>
<dbReference type="GO" id="GO:0008999">
    <property type="term" value="F:protein-N-terminal-alanine acetyltransferase activity"/>
    <property type="evidence" value="ECO:0007669"/>
    <property type="project" value="TreeGrafter"/>
</dbReference>
<dbReference type="InterPro" id="IPR016181">
    <property type="entry name" value="Acyl_CoA_acyltransferase"/>
</dbReference>
<dbReference type="GO" id="GO:0005737">
    <property type="term" value="C:cytoplasm"/>
    <property type="evidence" value="ECO:0007669"/>
    <property type="project" value="TreeGrafter"/>
</dbReference>
<evidence type="ECO:0000256" key="3">
    <source>
        <dbReference type="ARBA" id="ARBA00038502"/>
    </source>
</evidence>
<dbReference type="PANTHER" id="PTHR43792:SF8">
    <property type="entry name" value="[RIBOSOMAL PROTEIN US5]-ALANINE N-ACETYLTRANSFERASE"/>
    <property type="match status" value="1"/>
</dbReference>
<keyword evidence="6" id="KW-1185">Reference proteome</keyword>
<dbReference type="SUPFAM" id="SSF55729">
    <property type="entry name" value="Acyl-CoA N-acyltransferases (Nat)"/>
    <property type="match status" value="1"/>
</dbReference>
<evidence type="ECO:0000313" key="6">
    <source>
        <dbReference type="Proteomes" id="UP000558997"/>
    </source>
</evidence>
<dbReference type="AlphaFoldDB" id="A0A841E0Z6"/>
<dbReference type="Gene3D" id="3.40.630.30">
    <property type="match status" value="1"/>
</dbReference>
<dbReference type="Proteomes" id="UP000558997">
    <property type="component" value="Unassembled WGS sequence"/>
</dbReference>
<feature type="domain" description="N-acetyltransferase" evidence="4">
    <location>
        <begin position="14"/>
        <end position="171"/>
    </location>
</feature>
<evidence type="ECO:0000259" key="4">
    <source>
        <dbReference type="PROSITE" id="PS51186"/>
    </source>
</evidence>
<name>A0A841E0Z6_9ACTN</name>
<protein>
    <submittedName>
        <fullName evidence="5">RimJ/RimL family protein N-acetyltransferase</fullName>
    </submittedName>
</protein>
<comment type="caution">
    <text evidence="5">The sequence shown here is derived from an EMBL/GenBank/DDBJ whole genome shotgun (WGS) entry which is preliminary data.</text>
</comment>
<keyword evidence="1 5" id="KW-0808">Transferase</keyword>
<accession>A0A841E0Z6</accession>
<evidence type="ECO:0000256" key="2">
    <source>
        <dbReference type="ARBA" id="ARBA00023315"/>
    </source>
</evidence>
<keyword evidence="2" id="KW-0012">Acyltransferase</keyword>